<protein>
    <recommendedName>
        <fullName evidence="1">G domain-containing protein</fullName>
    </recommendedName>
</protein>
<dbReference type="Gene3D" id="3.40.50.300">
    <property type="entry name" value="P-loop containing nucleotide triphosphate hydrolases"/>
    <property type="match status" value="1"/>
</dbReference>
<evidence type="ECO:0000313" key="3">
    <source>
        <dbReference type="Proteomes" id="UP001287356"/>
    </source>
</evidence>
<name>A0AAE0KIC3_9PEZI</name>
<gene>
    <name evidence="2" type="ORF">B0T24DRAFT_573083</name>
</gene>
<accession>A0AAE0KIC3</accession>
<dbReference type="Pfam" id="PF01926">
    <property type="entry name" value="MMR_HSR1"/>
    <property type="match status" value="1"/>
</dbReference>
<organism evidence="2 3">
    <name type="scientific">Lasiosphaeria ovina</name>
    <dbReference type="NCBI Taxonomy" id="92902"/>
    <lineage>
        <taxon>Eukaryota</taxon>
        <taxon>Fungi</taxon>
        <taxon>Dikarya</taxon>
        <taxon>Ascomycota</taxon>
        <taxon>Pezizomycotina</taxon>
        <taxon>Sordariomycetes</taxon>
        <taxon>Sordariomycetidae</taxon>
        <taxon>Sordariales</taxon>
        <taxon>Lasiosphaeriaceae</taxon>
        <taxon>Lasiosphaeria</taxon>
    </lineage>
</organism>
<dbReference type="EMBL" id="JAULSN010000003">
    <property type="protein sequence ID" value="KAK3376385.1"/>
    <property type="molecule type" value="Genomic_DNA"/>
</dbReference>
<dbReference type="AlphaFoldDB" id="A0AAE0KIC3"/>
<dbReference type="CDD" id="cd00882">
    <property type="entry name" value="Ras_like_GTPase"/>
    <property type="match status" value="1"/>
</dbReference>
<dbReference type="GO" id="GO:0005525">
    <property type="term" value="F:GTP binding"/>
    <property type="evidence" value="ECO:0007669"/>
    <property type="project" value="InterPro"/>
</dbReference>
<reference evidence="2" key="1">
    <citation type="journal article" date="2023" name="Mol. Phylogenet. Evol.">
        <title>Genome-scale phylogeny and comparative genomics of the fungal order Sordariales.</title>
        <authorList>
            <person name="Hensen N."/>
            <person name="Bonometti L."/>
            <person name="Westerberg I."/>
            <person name="Brannstrom I.O."/>
            <person name="Guillou S."/>
            <person name="Cros-Aarteil S."/>
            <person name="Calhoun S."/>
            <person name="Haridas S."/>
            <person name="Kuo A."/>
            <person name="Mondo S."/>
            <person name="Pangilinan J."/>
            <person name="Riley R."/>
            <person name="LaButti K."/>
            <person name="Andreopoulos B."/>
            <person name="Lipzen A."/>
            <person name="Chen C."/>
            <person name="Yan M."/>
            <person name="Daum C."/>
            <person name="Ng V."/>
            <person name="Clum A."/>
            <person name="Steindorff A."/>
            <person name="Ohm R.A."/>
            <person name="Martin F."/>
            <person name="Silar P."/>
            <person name="Natvig D.O."/>
            <person name="Lalanne C."/>
            <person name="Gautier V."/>
            <person name="Ament-Velasquez S.L."/>
            <person name="Kruys A."/>
            <person name="Hutchinson M.I."/>
            <person name="Powell A.J."/>
            <person name="Barry K."/>
            <person name="Miller A.N."/>
            <person name="Grigoriev I.V."/>
            <person name="Debuchy R."/>
            <person name="Gladieux P."/>
            <person name="Hiltunen Thoren M."/>
            <person name="Johannesson H."/>
        </authorList>
    </citation>
    <scope>NUCLEOTIDE SEQUENCE</scope>
    <source>
        <strain evidence="2">CBS 958.72</strain>
    </source>
</reference>
<proteinExistence type="predicted"/>
<dbReference type="Proteomes" id="UP001287356">
    <property type="component" value="Unassembled WGS sequence"/>
</dbReference>
<dbReference type="InterPro" id="IPR006073">
    <property type="entry name" value="GTP-bd"/>
</dbReference>
<dbReference type="InterPro" id="IPR027417">
    <property type="entry name" value="P-loop_NTPase"/>
</dbReference>
<reference evidence="2" key="2">
    <citation type="submission" date="2023-06" db="EMBL/GenBank/DDBJ databases">
        <authorList>
            <consortium name="Lawrence Berkeley National Laboratory"/>
            <person name="Haridas S."/>
            <person name="Hensen N."/>
            <person name="Bonometti L."/>
            <person name="Westerberg I."/>
            <person name="Brannstrom I.O."/>
            <person name="Guillou S."/>
            <person name="Cros-Aarteil S."/>
            <person name="Calhoun S."/>
            <person name="Kuo A."/>
            <person name="Mondo S."/>
            <person name="Pangilinan J."/>
            <person name="Riley R."/>
            <person name="Labutti K."/>
            <person name="Andreopoulos B."/>
            <person name="Lipzen A."/>
            <person name="Chen C."/>
            <person name="Yanf M."/>
            <person name="Daum C."/>
            <person name="Ng V."/>
            <person name="Clum A."/>
            <person name="Steindorff A."/>
            <person name="Ohm R."/>
            <person name="Martin F."/>
            <person name="Silar P."/>
            <person name="Natvig D."/>
            <person name="Lalanne C."/>
            <person name="Gautier V."/>
            <person name="Ament-Velasquez S.L."/>
            <person name="Kruys A."/>
            <person name="Hutchinson M.I."/>
            <person name="Powell A.J."/>
            <person name="Barry K."/>
            <person name="Miller A.N."/>
            <person name="Grigoriev I.V."/>
            <person name="Debuchy R."/>
            <person name="Gladieux P."/>
            <person name="Thoren M.H."/>
            <person name="Johannesson H."/>
        </authorList>
    </citation>
    <scope>NUCLEOTIDE SEQUENCE</scope>
    <source>
        <strain evidence="2">CBS 958.72</strain>
    </source>
</reference>
<evidence type="ECO:0000259" key="1">
    <source>
        <dbReference type="Pfam" id="PF01926"/>
    </source>
</evidence>
<dbReference type="SUPFAM" id="SSF52540">
    <property type="entry name" value="P-loop containing nucleoside triphosphate hydrolases"/>
    <property type="match status" value="1"/>
</dbReference>
<evidence type="ECO:0000313" key="2">
    <source>
        <dbReference type="EMBL" id="KAK3376385.1"/>
    </source>
</evidence>
<comment type="caution">
    <text evidence="2">The sequence shown here is derived from an EMBL/GenBank/DDBJ whole genome shotgun (WGS) entry which is preliminary data.</text>
</comment>
<keyword evidence="3" id="KW-1185">Reference proteome</keyword>
<sequence>MIRAVDSAMAGLGVVLVMGMTGAGKSTFISHLKKTEKSIHIGHGLLSKTADLDIYEACGSNGRRVLLADTPGFDDTVRPDTNVLQSIVNGLWQLHNGDNPVHGVIYLHNITNPRLSGAGVKALKTLEQLVGTENYGKIVFATTMWEEARYSPQGGKDADQRHDELERDFWKKIFTDKCGVMKHECSVMKHECNEGPSAQKVLDHLLSQLETLPELDREKSFQILQEMVDETMPIEETGAYRCAEKEHPLAGQGNEAGEDKDKNLTYGAAYIVVDGEVQKVGEDNNDTIWKGIARKLSRCCSRFVSIGVGVWVFWKSRWTRA</sequence>
<feature type="domain" description="G" evidence="1">
    <location>
        <begin position="15"/>
        <end position="74"/>
    </location>
</feature>